<dbReference type="RefSeq" id="XP_024333463.1">
    <property type="nucleotide sequence ID" value="XM_024489228.1"/>
</dbReference>
<dbReference type="Gene3D" id="2.120.10.30">
    <property type="entry name" value="TolB, C-terminal domain"/>
    <property type="match status" value="1"/>
</dbReference>
<dbReference type="PANTHER" id="PTHR47064">
    <property type="entry name" value="PUTATIVE (AFU_ORTHOLOGUE AFUA_1G08990)-RELATED"/>
    <property type="match status" value="1"/>
</dbReference>
<protein>
    <recommendedName>
        <fullName evidence="1">SMP-30/Gluconolactonase/LRE-like region domain-containing protein</fullName>
    </recommendedName>
</protein>
<evidence type="ECO:0000313" key="3">
    <source>
        <dbReference type="Proteomes" id="UP000194127"/>
    </source>
</evidence>
<gene>
    <name evidence="2" type="ORF">POSPLADRAFT_1186497</name>
</gene>
<reference evidence="2 3" key="1">
    <citation type="submission" date="2017-04" db="EMBL/GenBank/DDBJ databases">
        <title>Genome Sequence of the Model Brown-Rot Fungus Postia placenta SB12.</title>
        <authorList>
            <consortium name="DOE Joint Genome Institute"/>
            <person name="Gaskell J."/>
            <person name="Kersten P."/>
            <person name="Larrondo L.F."/>
            <person name="Canessa P."/>
            <person name="Martinez D."/>
            <person name="Hibbett D."/>
            <person name="Schmoll M."/>
            <person name="Kubicek C.P."/>
            <person name="Martinez A.T."/>
            <person name="Yadav J."/>
            <person name="Master E."/>
            <person name="Magnuson J.K."/>
            <person name="James T."/>
            <person name="Yaver D."/>
            <person name="Berka R."/>
            <person name="Labutti K."/>
            <person name="Lipzen A."/>
            <person name="Aerts A."/>
            <person name="Barry K."/>
            <person name="Henrissat B."/>
            <person name="Blanchette R."/>
            <person name="Grigoriev I."/>
            <person name="Cullen D."/>
        </authorList>
    </citation>
    <scope>NUCLEOTIDE SEQUENCE [LARGE SCALE GENOMIC DNA]</scope>
    <source>
        <strain evidence="2 3">MAD-698-R-SB12</strain>
    </source>
</reference>
<dbReference type="SUPFAM" id="SSF63829">
    <property type="entry name" value="Calcium-dependent phosphotriesterase"/>
    <property type="match status" value="1"/>
</dbReference>
<name>A0A1X6MK50_9APHY</name>
<sequence length="403" mass="43672">MAACVSAWFWTSLQQQAITMDQLTSPQAVFLDPRSFAVMGSGADFRGEAFKAHFNPTNLTPPLIQIFHPDFLSILGTSPSLRTIASIPGIPFAHEAPIWHPERDEVFFSSHCGADLGWEPCDRNNHISKIEMKDVDAALQASSSMTSPVNVTVTKLDIPDSRQMTWGGTGPYNSSLLLINSGRDKLPSSLALVNPAPPYNVTILLDNYYGRQFNSLNDGKIHPKSHAIFFTDVTYGFLKHFRPTPQLPNQIYRFDTDTGDLRVVADGLLKPNGLAFSGDGSIAYVADTGAAQGFLGRNQTGPATIYAFDVDSVSQTFLNRRVFAYIDAGVPDGIQVDTKGNVYSGCGDGVHVWNRNGVLLGKFFIGSVACNMVFAGAGKLVILAQTAVYVARIASEGIKLAFP</sequence>
<evidence type="ECO:0000313" key="2">
    <source>
        <dbReference type="EMBL" id="OSX56669.1"/>
    </source>
</evidence>
<dbReference type="STRING" id="670580.A0A1X6MK50"/>
<dbReference type="AlphaFoldDB" id="A0A1X6MK50"/>
<dbReference type="InterPro" id="IPR052988">
    <property type="entry name" value="Oryzine_lactonohydrolase"/>
</dbReference>
<proteinExistence type="predicted"/>
<dbReference type="PANTHER" id="PTHR47064:SF2">
    <property type="entry name" value="SMP-30_GLUCONOLACTONASE_LRE-LIKE REGION DOMAIN-CONTAINING PROTEIN-RELATED"/>
    <property type="match status" value="1"/>
</dbReference>
<dbReference type="OrthoDB" id="423498at2759"/>
<dbReference type="EMBL" id="KZ110612">
    <property type="protein sequence ID" value="OSX56669.1"/>
    <property type="molecule type" value="Genomic_DNA"/>
</dbReference>
<dbReference type="InterPro" id="IPR013658">
    <property type="entry name" value="SGL"/>
</dbReference>
<dbReference type="Pfam" id="PF08450">
    <property type="entry name" value="SGL"/>
    <property type="match status" value="1"/>
</dbReference>
<feature type="domain" description="SMP-30/Gluconolactonase/LRE-like region" evidence="1">
    <location>
        <begin position="199"/>
        <end position="378"/>
    </location>
</feature>
<organism evidence="2 3">
    <name type="scientific">Postia placenta MAD-698-R-SB12</name>
    <dbReference type="NCBI Taxonomy" id="670580"/>
    <lineage>
        <taxon>Eukaryota</taxon>
        <taxon>Fungi</taxon>
        <taxon>Dikarya</taxon>
        <taxon>Basidiomycota</taxon>
        <taxon>Agaricomycotina</taxon>
        <taxon>Agaricomycetes</taxon>
        <taxon>Polyporales</taxon>
        <taxon>Adustoporiaceae</taxon>
        <taxon>Rhodonia</taxon>
    </lineage>
</organism>
<dbReference type="Proteomes" id="UP000194127">
    <property type="component" value="Unassembled WGS sequence"/>
</dbReference>
<dbReference type="InterPro" id="IPR011042">
    <property type="entry name" value="6-blade_b-propeller_TolB-like"/>
</dbReference>
<keyword evidence="3" id="KW-1185">Reference proteome</keyword>
<accession>A0A1X6MK50</accession>
<evidence type="ECO:0000259" key="1">
    <source>
        <dbReference type="Pfam" id="PF08450"/>
    </source>
</evidence>
<dbReference type="GeneID" id="36334177"/>